<dbReference type="FunFam" id="3.30.1330.10:FF:000004">
    <property type="entry name" value="Phosphoribosylformylglycinamidine synthase subunit PurL"/>
    <property type="match status" value="1"/>
</dbReference>
<gene>
    <name evidence="8 12" type="primary">purL</name>
    <name evidence="12" type="ordered locus">COPRO5265_0194</name>
</gene>
<dbReference type="UniPathway" id="UPA00074">
    <property type="reaction ID" value="UER00128"/>
</dbReference>
<keyword evidence="3 8" id="KW-0479">Metal-binding</keyword>
<protein>
    <recommendedName>
        <fullName evidence="8">Phosphoribosylformylglycinamidine synthase subunit PurL</fullName>
        <shortName evidence="8">FGAM synthase</shortName>
        <ecNumber evidence="8">6.3.5.3</ecNumber>
    </recommendedName>
    <alternativeName>
        <fullName evidence="8">Formylglycinamide ribonucleotide amidotransferase subunit II</fullName>
        <shortName evidence="8">FGAR amidotransferase II</shortName>
        <shortName evidence="8">FGAR-AT II</shortName>
    </alternativeName>
    <alternativeName>
        <fullName evidence="8">Glutamine amidotransferase PurL</fullName>
    </alternativeName>
    <alternativeName>
        <fullName evidence="8">Phosphoribosylformylglycinamidine synthase subunit II</fullName>
    </alternativeName>
</protein>
<evidence type="ECO:0000313" key="13">
    <source>
        <dbReference type="Proteomes" id="UP000001732"/>
    </source>
</evidence>
<evidence type="ECO:0000256" key="7">
    <source>
        <dbReference type="ARBA" id="ARBA00022842"/>
    </source>
</evidence>
<feature type="binding site" evidence="8">
    <location>
        <position position="530"/>
    </location>
    <ligand>
        <name>ATP</name>
        <dbReference type="ChEBI" id="CHEBI:30616"/>
    </ligand>
</feature>
<dbReference type="CDD" id="cd02203">
    <property type="entry name" value="PurL_repeat1"/>
    <property type="match status" value="1"/>
</dbReference>
<dbReference type="Pfam" id="PF18072">
    <property type="entry name" value="FGAR-AT_linker"/>
    <property type="match status" value="1"/>
</dbReference>
<feature type="domain" description="PurM-like C-terminal" evidence="10">
    <location>
        <begin position="569"/>
        <end position="704"/>
    </location>
</feature>
<dbReference type="GO" id="GO:0005737">
    <property type="term" value="C:cytoplasm"/>
    <property type="evidence" value="ECO:0007669"/>
    <property type="project" value="UniProtKB-SubCell"/>
</dbReference>
<organism evidence="12 13">
    <name type="scientific">Coprothermobacter proteolyticus (strain ATCC 35245 / DSM 5265 / OCM 4 / BT)</name>
    <dbReference type="NCBI Taxonomy" id="309798"/>
    <lineage>
        <taxon>Bacteria</taxon>
        <taxon>Pseudomonadati</taxon>
        <taxon>Coprothermobacterota</taxon>
        <taxon>Coprothermobacteria</taxon>
        <taxon>Coprothermobacterales</taxon>
        <taxon>Coprothermobacteraceae</taxon>
        <taxon>Coprothermobacter</taxon>
    </lineage>
</organism>
<evidence type="ECO:0000256" key="3">
    <source>
        <dbReference type="ARBA" id="ARBA00022723"/>
    </source>
</evidence>
<evidence type="ECO:0000256" key="6">
    <source>
        <dbReference type="ARBA" id="ARBA00022840"/>
    </source>
</evidence>
<dbReference type="STRING" id="309798.COPRO5265_0194"/>
<dbReference type="PANTHER" id="PTHR43555">
    <property type="entry name" value="PHOSPHORIBOSYLFORMYLGLYCINAMIDINE SYNTHASE SUBUNIT PURL"/>
    <property type="match status" value="1"/>
</dbReference>
<feature type="binding site" evidence="8">
    <location>
        <position position="88"/>
    </location>
    <ligand>
        <name>ATP</name>
        <dbReference type="ChEBI" id="CHEBI:30616"/>
    </ligand>
</feature>
<comment type="subunit">
    <text evidence="8">Monomer. Part of the FGAM synthase complex composed of 1 PurL, 1 PurQ and 2 PurS subunits.</text>
</comment>
<keyword evidence="1 8" id="KW-0963">Cytoplasm</keyword>
<dbReference type="NCBIfam" id="TIGR01736">
    <property type="entry name" value="FGAM_synth_II"/>
    <property type="match status" value="1"/>
</dbReference>
<dbReference type="OrthoDB" id="9804441at2"/>
<feature type="active site" evidence="8">
    <location>
        <position position="46"/>
    </location>
</feature>
<dbReference type="PIRSF" id="PIRSF001587">
    <property type="entry name" value="FGAM_synthase_II"/>
    <property type="match status" value="1"/>
</dbReference>
<feature type="domain" description="PurM-like N-terminal" evidence="9">
    <location>
        <begin position="71"/>
        <end position="186"/>
    </location>
</feature>
<dbReference type="eggNOG" id="COG0046">
    <property type="taxonomic scope" value="Bacteria"/>
</dbReference>
<dbReference type="EMBL" id="CP001145">
    <property type="protein sequence ID" value="ACI17009.1"/>
    <property type="molecule type" value="Genomic_DNA"/>
</dbReference>
<dbReference type="CDD" id="cd02204">
    <property type="entry name" value="PurL_repeat2"/>
    <property type="match status" value="1"/>
</dbReference>
<evidence type="ECO:0000313" key="12">
    <source>
        <dbReference type="EMBL" id="ACI17009.1"/>
    </source>
</evidence>
<proteinExistence type="inferred from homology"/>
<feature type="binding site" evidence="8">
    <location>
        <position position="114"/>
    </location>
    <ligand>
        <name>Mg(2+)</name>
        <dbReference type="ChEBI" id="CHEBI:18420"/>
        <label>2</label>
    </ligand>
</feature>
<evidence type="ECO:0000259" key="10">
    <source>
        <dbReference type="Pfam" id="PF02769"/>
    </source>
</evidence>
<dbReference type="HAMAP" id="MF_00420">
    <property type="entry name" value="PurL_2"/>
    <property type="match status" value="1"/>
</dbReference>
<dbReference type="SUPFAM" id="SSF56042">
    <property type="entry name" value="PurM C-terminal domain-like"/>
    <property type="match status" value="2"/>
</dbReference>
<reference evidence="13" key="1">
    <citation type="submission" date="2008-08" db="EMBL/GenBank/DDBJ databases">
        <title>The complete genome sequence of Coprothermobacter proteolyticus strain ATCC 5245 / DSM 5265 / BT.</title>
        <authorList>
            <person name="Dodson R.J."/>
            <person name="Durkin A.S."/>
            <person name="Wu M."/>
            <person name="Eisen J."/>
            <person name="Sutton G."/>
        </authorList>
    </citation>
    <scope>NUCLEOTIDE SEQUENCE [LARGE SCALE GENOMIC DNA]</scope>
    <source>
        <strain evidence="13">ATCC 35245 / DSM 5265 / OCM 4 / BT</strain>
    </source>
</reference>
<dbReference type="InterPro" id="IPR010074">
    <property type="entry name" value="PRibForGlyAmidine_synth_PurL"/>
</dbReference>
<dbReference type="Gene3D" id="3.30.1330.10">
    <property type="entry name" value="PurM-like, N-terminal domain"/>
    <property type="match status" value="2"/>
</dbReference>
<feature type="binding site" evidence="8">
    <location>
        <position position="493"/>
    </location>
    <ligand>
        <name>ATP</name>
        <dbReference type="ChEBI" id="CHEBI:30616"/>
    </ligand>
</feature>
<evidence type="ECO:0000259" key="9">
    <source>
        <dbReference type="Pfam" id="PF00586"/>
    </source>
</evidence>
<dbReference type="AlphaFoldDB" id="B5Y717"/>
<feature type="domain" description="Phosphoribosylformylglycinamidine synthase linker" evidence="11">
    <location>
        <begin position="11"/>
        <end position="50"/>
    </location>
</feature>
<keyword evidence="2 8" id="KW-0436">Ligase</keyword>
<keyword evidence="5 8" id="KW-0658">Purine biosynthesis</keyword>
<evidence type="ECO:0000256" key="4">
    <source>
        <dbReference type="ARBA" id="ARBA00022741"/>
    </source>
</evidence>
<dbReference type="GO" id="GO:0004642">
    <property type="term" value="F:phosphoribosylformylglycinamidine synthase activity"/>
    <property type="evidence" value="ECO:0007669"/>
    <property type="project" value="UniProtKB-UniRule"/>
</dbReference>
<feature type="binding site" evidence="8">
    <location>
        <position position="265"/>
    </location>
    <ligand>
        <name>Mg(2+)</name>
        <dbReference type="ChEBI" id="CHEBI:18420"/>
        <label>2</label>
    </ligand>
</feature>
<feature type="active site" description="Proton acceptor" evidence="8">
    <location>
        <position position="92"/>
    </location>
</feature>
<comment type="pathway">
    <text evidence="8">Purine metabolism; IMP biosynthesis via de novo pathway; 5-amino-1-(5-phospho-D-ribosyl)imidazole from N(2)-formyl-N(1)-(5-phospho-D-ribosyl)glycinamide: step 1/2.</text>
</comment>
<dbReference type="HOGENOM" id="CLU_003100_0_1_9"/>
<dbReference type="Pfam" id="PF02769">
    <property type="entry name" value="AIRS_C"/>
    <property type="match status" value="2"/>
</dbReference>
<dbReference type="InterPro" id="IPR041609">
    <property type="entry name" value="PurL_linker"/>
</dbReference>
<evidence type="ECO:0000256" key="2">
    <source>
        <dbReference type="ARBA" id="ARBA00022598"/>
    </source>
</evidence>
<comment type="similarity">
    <text evidence="8">Belongs to the FGAMS family.</text>
</comment>
<evidence type="ECO:0000256" key="5">
    <source>
        <dbReference type="ARBA" id="ARBA00022755"/>
    </source>
</evidence>
<keyword evidence="7 8" id="KW-0460">Magnesium</keyword>
<feature type="binding site" evidence="8">
    <location>
        <position position="237"/>
    </location>
    <ligand>
        <name>substrate</name>
    </ligand>
</feature>
<feature type="binding site" evidence="8">
    <location>
        <position position="113"/>
    </location>
    <ligand>
        <name>substrate</name>
    </ligand>
</feature>
<comment type="caution">
    <text evidence="8">Lacks conserved residue(s) required for the propagation of feature annotation.</text>
</comment>
<evidence type="ECO:0000259" key="11">
    <source>
        <dbReference type="Pfam" id="PF18072"/>
    </source>
</evidence>
<dbReference type="InterPro" id="IPR036921">
    <property type="entry name" value="PurM-like_N_sf"/>
</dbReference>
<dbReference type="Gene3D" id="3.90.650.10">
    <property type="entry name" value="PurM-like C-terminal domain"/>
    <property type="match status" value="2"/>
</dbReference>
<dbReference type="EC" id="6.3.5.3" evidence="8"/>
<name>B5Y717_COPPD</name>
<dbReference type="GO" id="GO:0000287">
    <property type="term" value="F:magnesium ion binding"/>
    <property type="evidence" value="ECO:0007669"/>
    <property type="project" value="UniProtKB-UniRule"/>
</dbReference>
<feature type="domain" description="PurM-like N-terminal" evidence="9">
    <location>
        <begin position="436"/>
        <end position="554"/>
    </location>
</feature>
<comment type="function">
    <text evidence="8">Part of the phosphoribosylformylglycinamidine synthase complex involved in the purines biosynthetic pathway. Catalyzes the ATP-dependent conversion of formylglycinamide ribonucleotide (FGAR) and glutamine to yield formylglycinamidine ribonucleotide (FGAM) and glutamate. The FGAM synthase complex is composed of three subunits. PurQ produces an ammonia molecule by converting glutamine to glutamate. PurL transfers the ammonia molecule to FGAR to form FGAM in an ATP-dependent manner. PurS interacts with PurQ and PurL and is thought to assist in the transfer of the ammonia molecule from PurQ to PurL.</text>
</comment>
<feature type="binding site" evidence="8">
    <location>
        <begin position="91"/>
        <end position="94"/>
    </location>
    <ligand>
        <name>substrate</name>
    </ligand>
</feature>
<accession>B5Y717</accession>
<feature type="binding site" evidence="8">
    <location>
        <position position="531"/>
    </location>
    <ligand>
        <name>Mg(2+)</name>
        <dbReference type="ChEBI" id="CHEBI:18420"/>
        <label>1</label>
    </ligand>
</feature>
<dbReference type="KEGG" id="cpo:COPRO5265_0194"/>
<keyword evidence="13" id="KW-1185">Reference proteome</keyword>
<dbReference type="SUPFAM" id="SSF55326">
    <property type="entry name" value="PurM N-terminal domain-like"/>
    <property type="match status" value="2"/>
</dbReference>
<feature type="binding site" evidence="8">
    <location>
        <position position="533"/>
    </location>
    <ligand>
        <name>substrate</name>
    </ligand>
</feature>
<dbReference type="PANTHER" id="PTHR43555:SF1">
    <property type="entry name" value="PHOSPHORIBOSYLFORMYLGLYCINAMIDINE SYNTHASE SUBUNIT PURL"/>
    <property type="match status" value="1"/>
</dbReference>
<feature type="binding site" evidence="8">
    <location>
        <position position="49"/>
    </location>
    <ligand>
        <name>ATP</name>
        <dbReference type="ChEBI" id="CHEBI:30616"/>
    </ligand>
</feature>
<feature type="binding site" evidence="8">
    <location>
        <position position="90"/>
    </location>
    <ligand>
        <name>Mg(2+)</name>
        <dbReference type="ChEBI" id="CHEBI:18420"/>
        <label>1</label>
    </ligand>
</feature>
<dbReference type="InterPro" id="IPR010918">
    <property type="entry name" value="PurM-like_C_dom"/>
</dbReference>
<feature type="binding site" evidence="8">
    <location>
        <begin position="309"/>
        <end position="311"/>
    </location>
    <ligand>
        <name>substrate</name>
    </ligand>
</feature>
<dbReference type="Proteomes" id="UP000001732">
    <property type="component" value="Chromosome"/>
</dbReference>
<keyword evidence="4 8" id="KW-0547">Nucleotide-binding</keyword>
<sequence length="738" mass="79266">MENSNTTPLWRTLGLTDLEYEQIVSGLGREPNFTELAMFSVMWSEHCAYKNSKPLLKMLPSKGQRVMQGPGENAGVLDIGDGLALVMKIESHNHPSAVEPYQGAATGVGGIVRDIFAMGARPVVLMDSLRFGSLGEGRTNYLFEQVVAGISDYGNCIGVPTVGGEIYFQDCYQKSPLVNALCAGIVEQDKMQTGKASGVGSPVLIVGATTGRDGIGGASFASQELGEDAEEKLPSVQVGDPFMEKLLIEACLEAYETGFVVAVQDMGAAGITSSASEMAARGEVGMELNLDCVPLRAEGMAAHEILISESQERMLLVVEKGKEDQIKQIMEKWGLHAAIMGRVTDDGWLRVCYHGEVVAQLPAQLLAEGAPQYIREGIPSEHLKDIQDLDVTALQPPADLECTLLELLKSPNIASKAWVFEQYDHMVRTDTVVRPGSDAAVVRIKGKHQALAFTTDCNATYCFLDPYEGAKAAVVEAARNLSMVGAEPIGITDCLNFGNPEDPAVYWQMQRCIEGIRDACQVLNIPVVSGNVSLYNETELGPIFPTPVIGCAGLIPDVSRVCTMGLKDDGDVVLVLGEDKGELGGSEYLQVQYGLVKGKPPVVDLEKEKALQELVRKLIWEGLLKSAHDISEGGLAVALAECALCGERGVEVDLTTSLRPDAALFSESQARAVVSLSPQNLEAVLKLAQDYEVPAAVLGNVGGESLLIRVNGEEVADVPLIQCAEHYWRGLEWAMKGI</sequence>
<feature type="domain" description="PurM-like C-terminal" evidence="10">
    <location>
        <begin position="199"/>
        <end position="347"/>
    </location>
</feature>
<dbReference type="GO" id="GO:0006189">
    <property type="term" value="P:'de novo' IMP biosynthetic process"/>
    <property type="evidence" value="ECO:0007669"/>
    <property type="project" value="UniProtKB-UniRule"/>
</dbReference>
<comment type="subcellular location">
    <subcellularLocation>
        <location evidence="8">Cytoplasm</location>
    </subcellularLocation>
</comment>
<dbReference type="InterPro" id="IPR016188">
    <property type="entry name" value="PurM-like_N"/>
</dbReference>
<reference evidence="12 13" key="2">
    <citation type="journal article" date="2014" name="Genome Announc.">
        <title>Complete Genome Sequence of Coprothermobacter proteolyticus DSM 5265.</title>
        <authorList>
            <person name="Alexiev A."/>
            <person name="Coil D.A."/>
            <person name="Badger J.H."/>
            <person name="Enticknap J."/>
            <person name="Ward N."/>
            <person name="Robb F.T."/>
            <person name="Eisen J.A."/>
        </authorList>
    </citation>
    <scope>NUCLEOTIDE SEQUENCE [LARGE SCALE GENOMIC DNA]</scope>
    <source>
        <strain evidence="13">ATCC 35245 / DSM 5265 / OCM 4 / BT</strain>
    </source>
</reference>
<evidence type="ECO:0000256" key="8">
    <source>
        <dbReference type="HAMAP-Rule" id="MF_00420"/>
    </source>
</evidence>
<evidence type="ECO:0000256" key="1">
    <source>
        <dbReference type="ARBA" id="ARBA00022490"/>
    </source>
</evidence>
<dbReference type="GO" id="GO:0005524">
    <property type="term" value="F:ATP binding"/>
    <property type="evidence" value="ECO:0007669"/>
    <property type="project" value="UniProtKB-UniRule"/>
</dbReference>
<dbReference type="InterPro" id="IPR036676">
    <property type="entry name" value="PurM-like_C_sf"/>
</dbReference>
<comment type="catalytic activity">
    <reaction evidence="8">
        <text>N(2)-formyl-N(1)-(5-phospho-beta-D-ribosyl)glycinamide + L-glutamine + ATP + H2O = 2-formamido-N(1)-(5-O-phospho-beta-D-ribosyl)acetamidine + L-glutamate + ADP + phosphate + H(+)</text>
        <dbReference type="Rhea" id="RHEA:17129"/>
        <dbReference type="ChEBI" id="CHEBI:15377"/>
        <dbReference type="ChEBI" id="CHEBI:15378"/>
        <dbReference type="ChEBI" id="CHEBI:29985"/>
        <dbReference type="ChEBI" id="CHEBI:30616"/>
        <dbReference type="ChEBI" id="CHEBI:43474"/>
        <dbReference type="ChEBI" id="CHEBI:58359"/>
        <dbReference type="ChEBI" id="CHEBI:147286"/>
        <dbReference type="ChEBI" id="CHEBI:147287"/>
        <dbReference type="ChEBI" id="CHEBI:456216"/>
        <dbReference type="EC" id="6.3.5.3"/>
    </reaction>
</comment>
<dbReference type="Pfam" id="PF00586">
    <property type="entry name" value="AIRS"/>
    <property type="match status" value="2"/>
</dbReference>
<keyword evidence="6 8" id="KW-0067">ATP-binding</keyword>
<dbReference type="NCBIfam" id="NF002290">
    <property type="entry name" value="PRK01213.1"/>
    <property type="match status" value="1"/>
</dbReference>
<dbReference type="RefSeq" id="WP_012543661.1">
    <property type="nucleotide sequence ID" value="NC_011295.1"/>
</dbReference>